<dbReference type="Gene3D" id="3.30.530.20">
    <property type="match status" value="1"/>
</dbReference>
<dbReference type="InterPro" id="IPR011011">
    <property type="entry name" value="Znf_FYVE_PHD"/>
</dbReference>
<dbReference type="InterPro" id="IPR017455">
    <property type="entry name" value="Znf_FYVE-rel"/>
</dbReference>
<proteinExistence type="predicted"/>
<dbReference type="InterPro" id="IPR052727">
    <property type="entry name" value="Rab4/Rab5_effector"/>
</dbReference>
<protein>
    <submittedName>
        <fullName evidence="6">Uncharacterized protein AlNc14C168G7935</fullName>
    </submittedName>
</protein>
<evidence type="ECO:0000256" key="1">
    <source>
        <dbReference type="ARBA" id="ARBA00022723"/>
    </source>
</evidence>
<gene>
    <name evidence="6" type="primary">AlNc14C168G7935</name>
    <name evidence="6" type="ORF">ALNC14_089350</name>
</gene>
<sequence length="505" mass="57228">MKSYNKTNTAPFDILKRDARSRTYEMWGDLQKPIKSFFQFKSQQAGQKIVNKNEEKLDAIASAVSTCSARLIDDVEHASNSFELIEILRSLAQEVTMSEDSHRHWTLKTKVRDVEIYQTAPPNSANKLVFRMSCNMNANILDVLDYLTPCDTKSYQMLESKVFPGYLQASVLQNIEFPPQLNCSFPTLSENKFPRANIKWLANRMQNMSPEALDFCFMEYATLPTLSSPIGFHYFHSLSDHLTSQVLSTLPVTEQNLLTALIAKCERAVIQNGFHLVLPSEQQRESCQVICSMTIDFQGPLHEEMARKVVIAYANRLMNIREQIVGEDLDKFILDTTIDCSDWDQTYRGDSQQKHPFGPHDNNLDQFDLQTASESCLASRKKATHCSFCHTSFSILKLRKYCRSCCRAVCSRCGKKWTYCEQPVRLCLLCLSKARHPTGGGIAESPQIQGLSARDHFSSNTREVELPLTPAPPGSTEHDIDKATSIKRESSIRIASALSYDVDEL</sequence>
<dbReference type="PROSITE" id="PS50178">
    <property type="entry name" value="ZF_FYVE"/>
    <property type="match status" value="1"/>
</dbReference>
<accession>F0WNA3</accession>
<dbReference type="HOGENOM" id="CLU_540158_0_0_1"/>
<dbReference type="EMBL" id="FR824213">
    <property type="protein sequence ID" value="CCA22792.1"/>
    <property type="molecule type" value="Genomic_DNA"/>
</dbReference>
<feature type="domain" description="FYVE-type" evidence="5">
    <location>
        <begin position="380"/>
        <end position="435"/>
    </location>
</feature>
<dbReference type="CDD" id="cd00065">
    <property type="entry name" value="FYVE_like_SF"/>
    <property type="match status" value="1"/>
</dbReference>
<evidence type="ECO:0000313" key="6">
    <source>
        <dbReference type="EMBL" id="CCA22792.1"/>
    </source>
</evidence>
<dbReference type="AlphaFoldDB" id="F0WNA3"/>
<keyword evidence="1" id="KW-0479">Metal-binding</keyword>
<evidence type="ECO:0000256" key="4">
    <source>
        <dbReference type="PROSITE-ProRule" id="PRU00091"/>
    </source>
</evidence>
<reference evidence="6" key="1">
    <citation type="journal article" date="2011" name="PLoS Biol.">
        <title>Gene gain and loss during evolution of obligate parasitism in the white rust pathogen of Arabidopsis thaliana.</title>
        <authorList>
            <person name="Kemen E."/>
            <person name="Gardiner A."/>
            <person name="Schultz-Larsen T."/>
            <person name="Kemen A.C."/>
            <person name="Balmuth A.L."/>
            <person name="Robert-Seilaniantz A."/>
            <person name="Bailey K."/>
            <person name="Holub E."/>
            <person name="Studholme D.J."/>
            <person name="Maclean D."/>
            <person name="Jones J.D."/>
        </authorList>
    </citation>
    <scope>NUCLEOTIDE SEQUENCE</scope>
</reference>
<evidence type="ECO:0000259" key="5">
    <source>
        <dbReference type="PROSITE" id="PS50178"/>
    </source>
</evidence>
<dbReference type="GO" id="GO:0008270">
    <property type="term" value="F:zinc ion binding"/>
    <property type="evidence" value="ECO:0007669"/>
    <property type="project" value="UniProtKB-KW"/>
</dbReference>
<keyword evidence="2 4" id="KW-0863">Zinc-finger</keyword>
<reference evidence="6" key="2">
    <citation type="submission" date="2011-02" db="EMBL/GenBank/DDBJ databases">
        <authorList>
            <person name="MacLean D."/>
        </authorList>
    </citation>
    <scope>NUCLEOTIDE SEQUENCE</scope>
</reference>
<dbReference type="PANTHER" id="PTHR13510:SF44">
    <property type="entry name" value="RABENOSYN-5"/>
    <property type="match status" value="1"/>
</dbReference>
<organism evidence="6">
    <name type="scientific">Albugo laibachii Nc14</name>
    <dbReference type="NCBI Taxonomy" id="890382"/>
    <lineage>
        <taxon>Eukaryota</taxon>
        <taxon>Sar</taxon>
        <taxon>Stramenopiles</taxon>
        <taxon>Oomycota</taxon>
        <taxon>Peronosporomycetes</taxon>
        <taxon>Albuginales</taxon>
        <taxon>Albuginaceae</taxon>
        <taxon>Albugo</taxon>
    </lineage>
</organism>
<dbReference type="InterPro" id="IPR023393">
    <property type="entry name" value="START-like_dom_sf"/>
</dbReference>
<dbReference type="InterPro" id="IPR013083">
    <property type="entry name" value="Znf_RING/FYVE/PHD"/>
</dbReference>
<dbReference type="PANTHER" id="PTHR13510">
    <property type="entry name" value="FYVE-FINGER-CONTAINING RAB5 EFFECTOR PROTEIN RABENOSYN-5-RELATED"/>
    <property type="match status" value="1"/>
</dbReference>
<evidence type="ECO:0000256" key="3">
    <source>
        <dbReference type="ARBA" id="ARBA00022833"/>
    </source>
</evidence>
<keyword evidence="3" id="KW-0862">Zinc</keyword>
<evidence type="ECO:0000256" key="2">
    <source>
        <dbReference type="ARBA" id="ARBA00022771"/>
    </source>
</evidence>
<name>F0WNA3_9STRA</name>
<dbReference type="SUPFAM" id="SSF57903">
    <property type="entry name" value="FYVE/PHD zinc finger"/>
    <property type="match status" value="1"/>
</dbReference>
<dbReference type="Gene3D" id="3.30.40.10">
    <property type="entry name" value="Zinc/RING finger domain, C3HC4 (zinc finger)"/>
    <property type="match status" value="1"/>
</dbReference>